<dbReference type="AlphaFoldDB" id="A0A5N5WJ62"/>
<organism evidence="8 9">
    <name type="scientific">Aspergillus leporis</name>
    <dbReference type="NCBI Taxonomy" id="41062"/>
    <lineage>
        <taxon>Eukaryota</taxon>
        <taxon>Fungi</taxon>
        <taxon>Dikarya</taxon>
        <taxon>Ascomycota</taxon>
        <taxon>Pezizomycotina</taxon>
        <taxon>Eurotiomycetes</taxon>
        <taxon>Eurotiomycetidae</taxon>
        <taxon>Eurotiales</taxon>
        <taxon>Aspergillaceae</taxon>
        <taxon>Aspergillus</taxon>
        <taxon>Aspergillus subgen. Circumdati</taxon>
    </lineage>
</organism>
<sequence>MDQSSAISLRIAIVGAGIGGLTAAIALRQAGHHVEIYERSQLANEIGAAIHITPNANSILNQLGVDHEERGGTRLRQIRFYSAPGGLLKSIDVAADSHRWQKPWILAHRAHLHSQLKEEALSVYGQGEPAQLHIGKIVRSVDADNARILLEDGETIKADLIIGADGVHSRCRAAIPNHSIQPAPAVFNAFRFLVPVSQVTTDPRTAQIVEALGSMDMYYQDERKVVIYPCVRNTLLNFVCIYPASLFPCTSDNYSRPGSKDMLLEVFHDFAVPLLDILRMCDEKELKLYPLLDMDTMPDYVSGRLALLGDAAHPFTPHLAQGGAMAMEDGVCLGVLLSQLRSADEVPDRLRLYSEARYERATTIQNFSRLVGHENSDGGDNNQIVDNWKVTKYLEYGFSHDEFHASTQRLREYQWQQRTRCYWRQPTVFGPLPGPRQDLWNYPRPNGLLDATSTVATIRFRTSGTLLRNLLPSAAYSFILPDTVAEASVCVQSIKNLPWLSGKGYDLVAFYFHGLQYQQQDGSVVQGSFIPVLFENLTDPILTGREELGWPKLFSDIEIRQSSDAEYQVQLSWNGVQWASISMTGLQEQALEQTAAQTGPEGQSCVLVHKFMPTTTRQPRREMADADYTVAVSVFPPVIRQRLRATTAKLSVMARSEQELPTLHPIVKRLAELPVFDILEATLDEVQGMDDFSTACRIE</sequence>
<dbReference type="Gene3D" id="2.40.400.10">
    <property type="entry name" value="Acetoacetate decarboxylase-like"/>
    <property type="match status" value="1"/>
</dbReference>
<dbReference type="PANTHER" id="PTHR13789:SF261">
    <property type="entry name" value="HYDROXYLASE, PUTATIVE (AFU_ORTHOLOGUE AFUA_7G00590)-RELATED"/>
    <property type="match status" value="1"/>
</dbReference>
<dbReference type="Gene3D" id="3.50.50.60">
    <property type="entry name" value="FAD/NAD(P)-binding domain"/>
    <property type="match status" value="1"/>
</dbReference>
<evidence type="ECO:0000256" key="2">
    <source>
        <dbReference type="ARBA" id="ARBA00022630"/>
    </source>
</evidence>
<dbReference type="GO" id="GO:0071949">
    <property type="term" value="F:FAD binding"/>
    <property type="evidence" value="ECO:0007669"/>
    <property type="project" value="InterPro"/>
</dbReference>
<keyword evidence="4" id="KW-0560">Oxidoreductase</keyword>
<dbReference type="SUPFAM" id="SSF160104">
    <property type="entry name" value="Acetoacetate decarboxylase-like"/>
    <property type="match status" value="1"/>
</dbReference>
<evidence type="ECO:0000256" key="3">
    <source>
        <dbReference type="ARBA" id="ARBA00022827"/>
    </source>
</evidence>
<comment type="similarity">
    <text evidence="1">Belongs to the paxM FAD-dependent monooxygenase family.</text>
</comment>
<dbReference type="GO" id="GO:0004497">
    <property type="term" value="F:monooxygenase activity"/>
    <property type="evidence" value="ECO:0007669"/>
    <property type="project" value="UniProtKB-KW"/>
</dbReference>
<keyword evidence="2" id="KW-0285">Flavoprotein</keyword>
<dbReference type="PRINTS" id="PR00420">
    <property type="entry name" value="RNGMNOXGNASE"/>
</dbReference>
<dbReference type="OrthoDB" id="1047367at2759"/>
<dbReference type="EMBL" id="ML732550">
    <property type="protein sequence ID" value="KAB8067162.1"/>
    <property type="molecule type" value="Genomic_DNA"/>
</dbReference>
<keyword evidence="6" id="KW-0812">Transmembrane</keyword>
<dbReference type="Pfam" id="PF06314">
    <property type="entry name" value="ADC"/>
    <property type="match status" value="1"/>
</dbReference>
<accession>A0A5N5WJ62</accession>
<dbReference type="GO" id="GO:0016829">
    <property type="term" value="F:lyase activity"/>
    <property type="evidence" value="ECO:0007669"/>
    <property type="project" value="InterPro"/>
</dbReference>
<evidence type="ECO:0000256" key="6">
    <source>
        <dbReference type="SAM" id="Phobius"/>
    </source>
</evidence>
<dbReference type="SUPFAM" id="SSF54373">
    <property type="entry name" value="FAD-linked reductases, C-terminal domain"/>
    <property type="match status" value="1"/>
</dbReference>
<dbReference type="InterPro" id="IPR002938">
    <property type="entry name" value="FAD-bd"/>
</dbReference>
<dbReference type="Proteomes" id="UP000326565">
    <property type="component" value="Unassembled WGS sequence"/>
</dbReference>
<protein>
    <recommendedName>
        <fullName evidence="7">FAD-binding domain-containing protein</fullName>
    </recommendedName>
</protein>
<keyword evidence="9" id="KW-1185">Reference proteome</keyword>
<dbReference type="SUPFAM" id="SSF51905">
    <property type="entry name" value="FAD/NAD(P)-binding domain"/>
    <property type="match status" value="1"/>
</dbReference>
<keyword evidence="6" id="KW-0472">Membrane</keyword>
<keyword evidence="6" id="KW-1133">Transmembrane helix</keyword>
<dbReference type="InterPro" id="IPR050493">
    <property type="entry name" value="FAD-dep_Monooxygenase_BioMet"/>
</dbReference>
<evidence type="ECO:0000256" key="4">
    <source>
        <dbReference type="ARBA" id="ARBA00023002"/>
    </source>
</evidence>
<dbReference type="PANTHER" id="PTHR13789">
    <property type="entry name" value="MONOOXYGENASE"/>
    <property type="match status" value="1"/>
</dbReference>
<reference evidence="8 9" key="1">
    <citation type="submission" date="2019-04" db="EMBL/GenBank/DDBJ databases">
        <title>Friends and foes A comparative genomics study of 23 Aspergillus species from section Flavi.</title>
        <authorList>
            <consortium name="DOE Joint Genome Institute"/>
            <person name="Kjaerbolling I."/>
            <person name="Vesth T."/>
            <person name="Frisvad J.C."/>
            <person name="Nybo J.L."/>
            <person name="Theobald S."/>
            <person name="Kildgaard S."/>
            <person name="Isbrandt T."/>
            <person name="Kuo A."/>
            <person name="Sato A."/>
            <person name="Lyhne E.K."/>
            <person name="Kogle M.E."/>
            <person name="Wiebenga A."/>
            <person name="Kun R.S."/>
            <person name="Lubbers R.J."/>
            <person name="Makela M.R."/>
            <person name="Barry K."/>
            <person name="Chovatia M."/>
            <person name="Clum A."/>
            <person name="Daum C."/>
            <person name="Haridas S."/>
            <person name="He G."/>
            <person name="LaButti K."/>
            <person name="Lipzen A."/>
            <person name="Mondo S."/>
            <person name="Riley R."/>
            <person name="Salamov A."/>
            <person name="Simmons B.A."/>
            <person name="Magnuson J.K."/>
            <person name="Henrissat B."/>
            <person name="Mortensen U.H."/>
            <person name="Larsen T.O."/>
            <person name="Devries R.P."/>
            <person name="Grigoriev I.V."/>
            <person name="Machida M."/>
            <person name="Baker S.E."/>
            <person name="Andersen M.R."/>
        </authorList>
    </citation>
    <scope>NUCLEOTIDE SEQUENCE [LARGE SCALE GENOMIC DNA]</scope>
    <source>
        <strain evidence="8 9">CBS 151.66</strain>
    </source>
</reference>
<dbReference type="Pfam" id="PF01494">
    <property type="entry name" value="FAD_binding_3"/>
    <property type="match status" value="1"/>
</dbReference>
<dbReference type="InterPro" id="IPR023375">
    <property type="entry name" value="ADC_dom_sf"/>
</dbReference>
<dbReference type="InterPro" id="IPR036188">
    <property type="entry name" value="FAD/NAD-bd_sf"/>
</dbReference>
<gene>
    <name evidence="8" type="ORF">BDV29DRAFT_163678</name>
</gene>
<evidence type="ECO:0000256" key="1">
    <source>
        <dbReference type="ARBA" id="ARBA00007992"/>
    </source>
</evidence>
<feature type="transmembrane region" description="Helical" evidence="6">
    <location>
        <begin position="7"/>
        <end position="27"/>
    </location>
</feature>
<evidence type="ECO:0000259" key="7">
    <source>
        <dbReference type="Pfam" id="PF01494"/>
    </source>
</evidence>
<dbReference type="InterPro" id="IPR010451">
    <property type="entry name" value="Acetoacetate_decarboxylase"/>
</dbReference>
<proteinExistence type="inferred from homology"/>
<keyword evidence="5" id="KW-0503">Monooxygenase</keyword>
<evidence type="ECO:0000313" key="8">
    <source>
        <dbReference type="EMBL" id="KAB8067162.1"/>
    </source>
</evidence>
<feature type="domain" description="FAD-binding" evidence="7">
    <location>
        <begin position="11"/>
        <end position="367"/>
    </location>
</feature>
<evidence type="ECO:0000313" key="9">
    <source>
        <dbReference type="Proteomes" id="UP000326565"/>
    </source>
</evidence>
<keyword evidence="3" id="KW-0274">FAD</keyword>
<evidence type="ECO:0000256" key="5">
    <source>
        <dbReference type="ARBA" id="ARBA00023033"/>
    </source>
</evidence>
<name>A0A5N5WJ62_9EURO</name>